<dbReference type="Gene3D" id="3.40.1350.10">
    <property type="match status" value="1"/>
</dbReference>
<keyword evidence="2" id="KW-1185">Reference proteome</keyword>
<dbReference type="InterPro" id="IPR011856">
    <property type="entry name" value="tRNA_endonuc-like_dom_sf"/>
</dbReference>
<reference evidence="1 2" key="1">
    <citation type="submission" date="2019-01" db="EMBL/GenBank/DDBJ databases">
        <authorList>
            <consortium name="Pathogen Informatics"/>
        </authorList>
    </citation>
    <scope>NUCLEOTIDE SEQUENCE [LARGE SCALE GENOMIC DNA]</scope>
    <source>
        <strain evidence="1 2">NCTC10183</strain>
    </source>
</reference>
<protein>
    <submittedName>
        <fullName evidence="1">Uncharacterized protein</fullName>
    </submittedName>
</protein>
<evidence type="ECO:0000313" key="2">
    <source>
        <dbReference type="Proteomes" id="UP000290568"/>
    </source>
</evidence>
<dbReference type="SUPFAM" id="SSF52980">
    <property type="entry name" value="Restriction endonuclease-like"/>
    <property type="match status" value="1"/>
</dbReference>
<evidence type="ECO:0000313" key="1">
    <source>
        <dbReference type="EMBL" id="VEU58409.1"/>
    </source>
</evidence>
<dbReference type="AlphaFoldDB" id="A0A449A2E5"/>
<dbReference type="EMBL" id="LR214950">
    <property type="protein sequence ID" value="VEU58409.1"/>
    <property type="molecule type" value="Genomic_DNA"/>
</dbReference>
<gene>
    <name evidence="1" type="ORF">NCTC10183_00167</name>
</gene>
<dbReference type="GO" id="GO:0003676">
    <property type="term" value="F:nucleic acid binding"/>
    <property type="evidence" value="ECO:0007669"/>
    <property type="project" value="InterPro"/>
</dbReference>
<proteinExistence type="predicted"/>
<dbReference type="Proteomes" id="UP000290568">
    <property type="component" value="Chromosome"/>
</dbReference>
<name>A0A449A2E5_9BACT</name>
<sequence>MKLPGLTYWKIDIKKILWDKDFKNYYQFRSYVYEDWKKEALEYLKANKLDESKLREMEKIILEFGFWNYIREKRALNFLKNEGYKVYETNAFIDTVYKADLIAIDKETSKKIFIQVKPTWYSFKEEDKAHLTSSAKKHKAIAWLMVPVENTRAYKWNIYNIEY</sequence>
<accession>A0A449A2E5</accession>
<organism evidence="1 2">
    <name type="scientific">Mycoplasmopsis gallinacea</name>
    <dbReference type="NCBI Taxonomy" id="29556"/>
    <lineage>
        <taxon>Bacteria</taxon>
        <taxon>Bacillati</taxon>
        <taxon>Mycoplasmatota</taxon>
        <taxon>Mycoplasmoidales</taxon>
        <taxon>Metamycoplasmataceae</taxon>
        <taxon>Mycoplasmopsis</taxon>
    </lineage>
</organism>
<dbReference type="RefSeq" id="WP_129620088.1">
    <property type="nucleotide sequence ID" value="NZ_LR214950.1"/>
</dbReference>
<dbReference type="InterPro" id="IPR011335">
    <property type="entry name" value="Restrct_endonuc-II-like"/>
</dbReference>